<evidence type="ECO:0000256" key="1">
    <source>
        <dbReference type="ARBA" id="ARBA00022723"/>
    </source>
</evidence>
<evidence type="ECO:0000313" key="7">
    <source>
        <dbReference type="EMBL" id="KXJ84857.1"/>
    </source>
</evidence>
<proteinExistence type="predicted"/>
<keyword evidence="4" id="KW-0862">Zinc</keyword>
<evidence type="ECO:0000259" key="6">
    <source>
        <dbReference type="PROSITE" id="PS50157"/>
    </source>
</evidence>
<dbReference type="InterPro" id="IPR013087">
    <property type="entry name" value="Znf_C2H2_type"/>
</dbReference>
<dbReference type="GO" id="GO:0008270">
    <property type="term" value="F:zinc ion binding"/>
    <property type="evidence" value="ECO:0007669"/>
    <property type="project" value="UniProtKB-KW"/>
</dbReference>
<evidence type="ECO:0000256" key="3">
    <source>
        <dbReference type="ARBA" id="ARBA00022771"/>
    </source>
</evidence>
<dbReference type="GO" id="GO:0005634">
    <property type="term" value="C:nucleus"/>
    <property type="evidence" value="ECO:0007669"/>
    <property type="project" value="TreeGrafter"/>
</dbReference>
<organism evidence="7 8">
    <name type="scientific">Microdochium bolleyi</name>
    <dbReference type="NCBI Taxonomy" id="196109"/>
    <lineage>
        <taxon>Eukaryota</taxon>
        <taxon>Fungi</taxon>
        <taxon>Dikarya</taxon>
        <taxon>Ascomycota</taxon>
        <taxon>Pezizomycotina</taxon>
        <taxon>Sordariomycetes</taxon>
        <taxon>Xylariomycetidae</taxon>
        <taxon>Xylariales</taxon>
        <taxon>Microdochiaceae</taxon>
        <taxon>Microdochium</taxon>
    </lineage>
</organism>
<keyword evidence="8" id="KW-1185">Reference proteome</keyword>
<dbReference type="PANTHER" id="PTHR24409:SF295">
    <property type="entry name" value="AZ2-RELATED"/>
    <property type="match status" value="1"/>
</dbReference>
<gene>
    <name evidence="7" type="ORF">Micbo1qcDRAFT_128989</name>
</gene>
<dbReference type="GO" id="GO:0000977">
    <property type="term" value="F:RNA polymerase II transcription regulatory region sequence-specific DNA binding"/>
    <property type="evidence" value="ECO:0007669"/>
    <property type="project" value="TreeGrafter"/>
</dbReference>
<dbReference type="InterPro" id="IPR036236">
    <property type="entry name" value="Znf_C2H2_sf"/>
</dbReference>
<dbReference type="Pfam" id="PF12874">
    <property type="entry name" value="zf-met"/>
    <property type="match status" value="1"/>
</dbReference>
<sequence>MGTTVCEPCDRTFINEDGLRQHNQSKHSRLFCARCDQYFPSHGARQRHISNSDRHHVCVKCPHKPDFETLNGLDGHLTEIHVYCRPCKKQFGKEDDLTKHDIAVHNLCQSCGQYYNSSNELRNHLITHRDKIIECAGCYAKFVLNSAMVLHLEAGTCPSGTDCASVDDIAFRCSQAYHYTTEDGSDFDYTCPSCPAEFSYISGLLQHAESDACAASLGQRQPLGRFLHFLRGQI</sequence>
<dbReference type="SMART" id="SM00355">
    <property type="entry name" value="ZnF_C2H2"/>
    <property type="match status" value="6"/>
</dbReference>
<dbReference type="Pfam" id="PF13912">
    <property type="entry name" value="zf-C2H2_6"/>
    <property type="match status" value="1"/>
</dbReference>
<dbReference type="GO" id="GO:0000981">
    <property type="term" value="F:DNA-binding transcription factor activity, RNA polymerase II-specific"/>
    <property type="evidence" value="ECO:0007669"/>
    <property type="project" value="TreeGrafter"/>
</dbReference>
<keyword evidence="1" id="KW-0479">Metal-binding</keyword>
<evidence type="ECO:0000256" key="2">
    <source>
        <dbReference type="ARBA" id="ARBA00022737"/>
    </source>
</evidence>
<evidence type="ECO:0000313" key="8">
    <source>
        <dbReference type="Proteomes" id="UP000070501"/>
    </source>
</evidence>
<dbReference type="STRING" id="196109.A0A136IIP1"/>
<feature type="domain" description="C2H2-type" evidence="6">
    <location>
        <begin position="82"/>
        <end position="105"/>
    </location>
</feature>
<keyword evidence="3 5" id="KW-0863">Zinc-finger</keyword>
<feature type="domain" description="C2H2-type" evidence="6">
    <location>
        <begin position="106"/>
        <end position="128"/>
    </location>
</feature>
<dbReference type="Proteomes" id="UP000070501">
    <property type="component" value="Unassembled WGS sequence"/>
</dbReference>
<dbReference type="Gene3D" id="3.30.160.60">
    <property type="entry name" value="Classic Zinc Finger"/>
    <property type="match status" value="1"/>
</dbReference>
<name>A0A136IIP1_9PEZI</name>
<dbReference type="PROSITE" id="PS00028">
    <property type="entry name" value="ZINC_FINGER_C2H2_1"/>
    <property type="match status" value="3"/>
</dbReference>
<feature type="domain" description="C2H2-type" evidence="6">
    <location>
        <begin position="4"/>
        <end position="28"/>
    </location>
</feature>
<dbReference type="PROSITE" id="PS50157">
    <property type="entry name" value="ZINC_FINGER_C2H2_2"/>
    <property type="match status" value="3"/>
</dbReference>
<dbReference type="InParanoid" id="A0A136IIP1"/>
<dbReference type="AlphaFoldDB" id="A0A136IIP1"/>
<reference evidence="8" key="1">
    <citation type="submission" date="2016-02" db="EMBL/GenBank/DDBJ databases">
        <title>Draft genome sequence of Microdochium bolleyi, a fungal endophyte of beachgrass.</title>
        <authorList>
            <consortium name="DOE Joint Genome Institute"/>
            <person name="David A.S."/>
            <person name="May G."/>
            <person name="Haridas S."/>
            <person name="Lim J."/>
            <person name="Wang M."/>
            <person name="Labutti K."/>
            <person name="Lipzen A."/>
            <person name="Barry K."/>
            <person name="Grigoriev I.V."/>
        </authorList>
    </citation>
    <scope>NUCLEOTIDE SEQUENCE [LARGE SCALE GENOMIC DNA]</scope>
    <source>
        <strain evidence="8">J235TASD1</strain>
    </source>
</reference>
<dbReference type="EMBL" id="KQ964319">
    <property type="protein sequence ID" value="KXJ84857.1"/>
    <property type="molecule type" value="Genomic_DNA"/>
</dbReference>
<dbReference type="PANTHER" id="PTHR24409">
    <property type="entry name" value="ZINC FINGER PROTEIN 142"/>
    <property type="match status" value="1"/>
</dbReference>
<accession>A0A136IIP1</accession>
<evidence type="ECO:0000256" key="4">
    <source>
        <dbReference type="ARBA" id="ARBA00022833"/>
    </source>
</evidence>
<keyword evidence="2" id="KW-0677">Repeat</keyword>
<dbReference type="SUPFAM" id="SSF57667">
    <property type="entry name" value="beta-beta-alpha zinc fingers"/>
    <property type="match status" value="1"/>
</dbReference>
<dbReference type="OrthoDB" id="6105938at2759"/>
<evidence type="ECO:0000256" key="5">
    <source>
        <dbReference type="PROSITE-ProRule" id="PRU00042"/>
    </source>
</evidence>
<protein>
    <recommendedName>
        <fullName evidence="6">C2H2-type domain-containing protein</fullName>
    </recommendedName>
</protein>